<name>A0A1H4YVT4_9NOCA</name>
<dbReference type="OrthoDB" id="4608030at2"/>
<evidence type="ECO:0000256" key="1">
    <source>
        <dbReference type="SAM" id="SignalP"/>
    </source>
</evidence>
<dbReference type="PANTHER" id="PTHR33371:SF4">
    <property type="entry name" value="INTERMEMBRANE PHOSPHOLIPID TRANSPORT SYSTEM BINDING PROTEIN MLAD"/>
    <property type="match status" value="1"/>
</dbReference>
<dbReference type="PANTHER" id="PTHR33371">
    <property type="entry name" value="INTERMEMBRANE PHOSPHOLIPID TRANSPORT SYSTEM BINDING PROTEIN MLAD-RELATED"/>
    <property type="match status" value="1"/>
</dbReference>
<proteinExistence type="predicted"/>
<reference evidence="4" key="1">
    <citation type="submission" date="2016-10" db="EMBL/GenBank/DDBJ databases">
        <authorList>
            <person name="Varghese N."/>
            <person name="Submissions S."/>
        </authorList>
    </citation>
    <scope>NUCLEOTIDE SEQUENCE [LARGE SCALE GENOMIC DNA]</scope>
    <source>
        <strain evidence="4">DSM 44498</strain>
    </source>
</reference>
<dbReference type="InterPro" id="IPR052336">
    <property type="entry name" value="MlaD_Phospholipid_Transporter"/>
</dbReference>
<evidence type="ECO:0000313" key="4">
    <source>
        <dbReference type="Proteomes" id="UP000183561"/>
    </source>
</evidence>
<feature type="chain" id="PRO_5010360882" evidence="1">
    <location>
        <begin position="30"/>
        <end position="343"/>
    </location>
</feature>
<evidence type="ECO:0000259" key="2">
    <source>
        <dbReference type="Pfam" id="PF02470"/>
    </source>
</evidence>
<gene>
    <name evidence="3" type="ORF">SAMN04490239_7328</name>
</gene>
<protein>
    <submittedName>
        <fullName evidence="3">Virulence factor Mce family protein</fullName>
    </submittedName>
</protein>
<evidence type="ECO:0000313" key="3">
    <source>
        <dbReference type="EMBL" id="SED21755.1"/>
    </source>
</evidence>
<accession>A0A1H4YVT4</accession>
<feature type="domain" description="Mce/MlaD" evidence="2">
    <location>
        <begin position="42"/>
        <end position="110"/>
    </location>
</feature>
<keyword evidence="1" id="KW-0732">Signal</keyword>
<dbReference type="Pfam" id="PF02470">
    <property type="entry name" value="MlaD"/>
    <property type="match status" value="1"/>
</dbReference>
<dbReference type="InterPro" id="IPR003399">
    <property type="entry name" value="Mce/MlaD"/>
</dbReference>
<dbReference type="RefSeq" id="WP_072939684.1">
    <property type="nucleotide sequence ID" value="NZ_FNSV01000005.1"/>
</dbReference>
<sequence>MSGKSRLIVKVLAVVCAAAAVGGAGVAVATTGEPADRSAFCALMPDAIGLYAGNPVTQMGYEVGRVEGIEPQGDHVQVTFSLASGRSYPFDVRAVTRSKSLLADRSLELVGNYTSGPELAPEQCIPLGHSHTPKSISEIAGSAADFIDAIAPDDGEENVRKTVLGLDVALRGQGENAADMMRHAAEAAADPDKLVADIGSSIANMAPLTDEALRRWSSIRSIVEQMPAVVAAGIDLWPGVIEVCEGIGWLVATLHDIQQNYGADIWPFVHGPATDALKLAATRSNDMAGLISTIPSVAPFLAQQTTRDGALTIAYQPPTVALTTTGTEVPMDRLLDLVRTGRN</sequence>
<dbReference type="AlphaFoldDB" id="A0A1H4YVT4"/>
<feature type="signal peptide" evidence="1">
    <location>
        <begin position="1"/>
        <end position="29"/>
    </location>
</feature>
<organism evidence="3 4">
    <name type="scientific">Rhodococcus koreensis</name>
    <dbReference type="NCBI Taxonomy" id="99653"/>
    <lineage>
        <taxon>Bacteria</taxon>
        <taxon>Bacillati</taxon>
        <taxon>Actinomycetota</taxon>
        <taxon>Actinomycetes</taxon>
        <taxon>Mycobacteriales</taxon>
        <taxon>Nocardiaceae</taxon>
        <taxon>Rhodococcus</taxon>
    </lineage>
</organism>
<keyword evidence="4" id="KW-1185">Reference proteome</keyword>
<dbReference type="Proteomes" id="UP000183561">
    <property type="component" value="Unassembled WGS sequence"/>
</dbReference>
<dbReference type="EMBL" id="FNSV01000005">
    <property type="protein sequence ID" value="SED21755.1"/>
    <property type="molecule type" value="Genomic_DNA"/>
</dbReference>